<evidence type="ECO:0000259" key="2">
    <source>
        <dbReference type="Pfam" id="PF22725"/>
    </source>
</evidence>
<dbReference type="GO" id="GO:0000166">
    <property type="term" value="F:nucleotide binding"/>
    <property type="evidence" value="ECO:0007669"/>
    <property type="project" value="InterPro"/>
</dbReference>
<dbReference type="Pfam" id="PF22725">
    <property type="entry name" value="GFO_IDH_MocA_C3"/>
    <property type="match status" value="1"/>
</dbReference>
<dbReference type="InterPro" id="IPR000683">
    <property type="entry name" value="Gfo/Idh/MocA-like_OxRdtase_N"/>
</dbReference>
<proteinExistence type="predicted"/>
<dbReference type="Gene3D" id="3.40.50.720">
    <property type="entry name" value="NAD(P)-binding Rossmann-like Domain"/>
    <property type="match status" value="1"/>
</dbReference>
<protein>
    <recommendedName>
        <fullName evidence="5">Gfo/Idh/MocA-like oxidoreductase N-terminal domain-containing protein</fullName>
    </recommendedName>
</protein>
<reference evidence="3 4" key="1">
    <citation type="journal article" date="2016" name="Nat. Commun.">
        <title>Thousands of microbial genomes shed light on interconnected biogeochemical processes in an aquifer system.</title>
        <authorList>
            <person name="Anantharaman K."/>
            <person name="Brown C.T."/>
            <person name="Hug L.A."/>
            <person name="Sharon I."/>
            <person name="Castelle C.J."/>
            <person name="Probst A.J."/>
            <person name="Thomas B.C."/>
            <person name="Singh A."/>
            <person name="Wilkins M.J."/>
            <person name="Karaoz U."/>
            <person name="Brodie E.L."/>
            <person name="Williams K.H."/>
            <person name="Hubbard S.S."/>
            <person name="Banfield J.F."/>
        </authorList>
    </citation>
    <scope>NUCLEOTIDE SEQUENCE [LARGE SCALE GENOMIC DNA]</scope>
</reference>
<dbReference type="EMBL" id="MGAV01000019">
    <property type="protein sequence ID" value="OGK53449.1"/>
    <property type="molecule type" value="Genomic_DNA"/>
</dbReference>
<dbReference type="InterPro" id="IPR051450">
    <property type="entry name" value="Gfo/Idh/MocA_Oxidoreductases"/>
</dbReference>
<dbReference type="SUPFAM" id="SSF51735">
    <property type="entry name" value="NAD(P)-binding Rossmann-fold domains"/>
    <property type="match status" value="1"/>
</dbReference>
<dbReference type="SUPFAM" id="SSF55347">
    <property type="entry name" value="Glyceraldehyde-3-phosphate dehydrogenase-like, C-terminal domain"/>
    <property type="match status" value="1"/>
</dbReference>
<name>A0A1F7JCV7_9BACT</name>
<evidence type="ECO:0000259" key="1">
    <source>
        <dbReference type="Pfam" id="PF01408"/>
    </source>
</evidence>
<dbReference type="Gene3D" id="3.30.360.10">
    <property type="entry name" value="Dihydrodipicolinate Reductase, domain 2"/>
    <property type="match status" value="1"/>
</dbReference>
<dbReference type="PANTHER" id="PTHR43377">
    <property type="entry name" value="BILIVERDIN REDUCTASE A"/>
    <property type="match status" value="1"/>
</dbReference>
<accession>A0A1F7JCV7</accession>
<organism evidence="3 4">
    <name type="scientific">Candidatus Roizmanbacteria bacterium RIFCSPLOWO2_02_FULL_36_11</name>
    <dbReference type="NCBI Taxonomy" id="1802071"/>
    <lineage>
        <taxon>Bacteria</taxon>
        <taxon>Candidatus Roizmaniibacteriota</taxon>
    </lineage>
</organism>
<dbReference type="AlphaFoldDB" id="A0A1F7JCV7"/>
<dbReference type="Pfam" id="PF01408">
    <property type="entry name" value="GFO_IDH_MocA"/>
    <property type="match status" value="1"/>
</dbReference>
<evidence type="ECO:0000313" key="4">
    <source>
        <dbReference type="Proteomes" id="UP000177418"/>
    </source>
</evidence>
<sequence length="328" mass="37608">MKKLSVSIIGTGLIGQKRAEAIIRIQGFKLYSAFDINETALKTFVKKYNCIQAKNIEEIIDVKTIDLVILAIPHQYAAEIAPKIIKYKNLLLEKPVGRNLKETTRIVGNVEKYHHLLFAGFNCHYYPHIKLLIDYIEQNKLGQIISSSFNLGHASYPGYEKTWKMNKELCGGGVILDPGIHMIDLMISIFDVPSSVDLSTNSLGWQMAVEDEAFLIFKFNNGSISQHHYSLNLAQNTLFIEVVGSKGIVRITGRGGNYGNMKFEFTPRWFWKTNQKIVKEDFGSEDNSFYDEMVDIKIKLRSKKFDYVQENNRFLKTMQLIDQIYNGR</sequence>
<evidence type="ECO:0000313" key="3">
    <source>
        <dbReference type="EMBL" id="OGK53449.1"/>
    </source>
</evidence>
<dbReference type="Proteomes" id="UP000177418">
    <property type="component" value="Unassembled WGS sequence"/>
</dbReference>
<dbReference type="InterPro" id="IPR055170">
    <property type="entry name" value="GFO_IDH_MocA-like_dom"/>
</dbReference>
<feature type="domain" description="GFO/IDH/MocA-like oxidoreductase" evidence="2">
    <location>
        <begin position="134"/>
        <end position="249"/>
    </location>
</feature>
<dbReference type="PANTHER" id="PTHR43377:SF1">
    <property type="entry name" value="BILIVERDIN REDUCTASE A"/>
    <property type="match status" value="1"/>
</dbReference>
<dbReference type="InterPro" id="IPR036291">
    <property type="entry name" value="NAD(P)-bd_dom_sf"/>
</dbReference>
<comment type="caution">
    <text evidence="3">The sequence shown here is derived from an EMBL/GenBank/DDBJ whole genome shotgun (WGS) entry which is preliminary data.</text>
</comment>
<feature type="domain" description="Gfo/Idh/MocA-like oxidoreductase N-terminal" evidence="1">
    <location>
        <begin position="5"/>
        <end position="121"/>
    </location>
</feature>
<gene>
    <name evidence="3" type="ORF">A3H78_02850</name>
</gene>
<evidence type="ECO:0008006" key="5">
    <source>
        <dbReference type="Google" id="ProtNLM"/>
    </source>
</evidence>